<protein>
    <submittedName>
        <fullName evidence="1">Competence protein ComK</fullName>
    </submittedName>
</protein>
<dbReference type="Pfam" id="PF06338">
    <property type="entry name" value="ComK"/>
    <property type="match status" value="1"/>
</dbReference>
<name>A0A1I1VWL5_9BACI</name>
<dbReference type="RefSeq" id="WP_090084161.1">
    <property type="nucleotide sequence ID" value="NZ_FOMR01000005.1"/>
</dbReference>
<organism evidence="1 2">
    <name type="scientific">Lentibacillus persicus</name>
    <dbReference type="NCBI Taxonomy" id="640948"/>
    <lineage>
        <taxon>Bacteria</taxon>
        <taxon>Bacillati</taxon>
        <taxon>Bacillota</taxon>
        <taxon>Bacilli</taxon>
        <taxon>Bacillales</taxon>
        <taxon>Bacillaceae</taxon>
        <taxon>Lentibacillus</taxon>
    </lineage>
</organism>
<proteinExistence type="predicted"/>
<evidence type="ECO:0000313" key="2">
    <source>
        <dbReference type="Proteomes" id="UP000199474"/>
    </source>
</evidence>
<accession>A0A1I1VWL5</accession>
<sequence length="158" mass="17931">MTTLLNNYVINEDTMALLPAAHIDYDTIAIETNQELCIRKTPHQLIRDACLNDCSTYEGRREAVMHHFGFKRKVPVPISPAQNCFVFPTHAPADFVCSWIFYSHVQNVLPASGSTKNTHGQSIIVFKNGRQLQVDVSLYVLEKQLARTGMCMWKFGGW</sequence>
<keyword evidence="2" id="KW-1185">Reference proteome</keyword>
<dbReference type="AlphaFoldDB" id="A0A1I1VWL5"/>
<dbReference type="InterPro" id="IPR010461">
    <property type="entry name" value="ComK"/>
</dbReference>
<dbReference type="OrthoDB" id="2417337at2"/>
<dbReference type="GO" id="GO:0030420">
    <property type="term" value="P:establishment of competence for transformation"/>
    <property type="evidence" value="ECO:0007669"/>
    <property type="project" value="InterPro"/>
</dbReference>
<evidence type="ECO:0000313" key="1">
    <source>
        <dbReference type="EMBL" id="SFD87382.1"/>
    </source>
</evidence>
<gene>
    <name evidence="1" type="ORF">SAMN05216238_10568</name>
</gene>
<dbReference type="STRING" id="640948.SAMN05216238_10568"/>
<reference evidence="2" key="1">
    <citation type="submission" date="2016-10" db="EMBL/GenBank/DDBJ databases">
        <authorList>
            <person name="Varghese N."/>
            <person name="Submissions S."/>
        </authorList>
    </citation>
    <scope>NUCLEOTIDE SEQUENCE [LARGE SCALE GENOMIC DNA]</scope>
    <source>
        <strain evidence="2">DSM 22530</strain>
    </source>
</reference>
<dbReference type="Proteomes" id="UP000199474">
    <property type="component" value="Unassembled WGS sequence"/>
</dbReference>
<dbReference type="EMBL" id="FOMR01000005">
    <property type="protein sequence ID" value="SFD87382.1"/>
    <property type="molecule type" value="Genomic_DNA"/>
</dbReference>